<dbReference type="Proteomes" id="UP000036681">
    <property type="component" value="Unplaced"/>
</dbReference>
<evidence type="ECO:0000256" key="1">
    <source>
        <dbReference type="SAM" id="MobiDB-lite"/>
    </source>
</evidence>
<organism evidence="2 3">
    <name type="scientific">Ascaris lumbricoides</name>
    <name type="common">Giant roundworm</name>
    <dbReference type="NCBI Taxonomy" id="6252"/>
    <lineage>
        <taxon>Eukaryota</taxon>
        <taxon>Metazoa</taxon>
        <taxon>Ecdysozoa</taxon>
        <taxon>Nematoda</taxon>
        <taxon>Chromadorea</taxon>
        <taxon>Rhabditida</taxon>
        <taxon>Spirurina</taxon>
        <taxon>Ascaridomorpha</taxon>
        <taxon>Ascaridoidea</taxon>
        <taxon>Ascarididae</taxon>
        <taxon>Ascaris</taxon>
    </lineage>
</organism>
<reference evidence="3" key="1">
    <citation type="submission" date="2017-02" db="UniProtKB">
        <authorList>
            <consortium name="WormBaseParasite"/>
        </authorList>
    </citation>
    <scope>IDENTIFICATION</scope>
</reference>
<feature type="region of interest" description="Disordered" evidence="1">
    <location>
        <begin position="55"/>
        <end position="75"/>
    </location>
</feature>
<name>A0A0M3IVV1_ASCLU</name>
<dbReference type="WBParaSite" id="ALUE_0002287901-mRNA-1">
    <property type="protein sequence ID" value="ALUE_0002287901-mRNA-1"/>
    <property type="gene ID" value="ALUE_0002287901"/>
</dbReference>
<sequence>MLLSLVTCPKRGKGRSGNERYFGSERQDVWKLGTGYSGSEEQGILEARNTIIWGRGTGRSESNEQDISKTSKKIS</sequence>
<protein>
    <submittedName>
        <fullName evidence="3">Uncharacterized protein</fullName>
    </submittedName>
</protein>
<dbReference type="AlphaFoldDB" id="A0A0M3IVV1"/>
<evidence type="ECO:0000313" key="3">
    <source>
        <dbReference type="WBParaSite" id="ALUE_0002287901-mRNA-1"/>
    </source>
</evidence>
<accession>A0A0M3IVV1</accession>
<keyword evidence="2" id="KW-1185">Reference proteome</keyword>
<proteinExistence type="predicted"/>
<evidence type="ECO:0000313" key="2">
    <source>
        <dbReference type="Proteomes" id="UP000036681"/>
    </source>
</evidence>